<keyword evidence="2" id="KW-1185">Reference proteome</keyword>
<evidence type="ECO:0000313" key="2">
    <source>
        <dbReference type="Proteomes" id="UP000825729"/>
    </source>
</evidence>
<proteinExistence type="predicted"/>
<dbReference type="AlphaFoldDB" id="A0AAV7EUL5"/>
<accession>A0AAV7EUL5</accession>
<dbReference type="EMBL" id="JAINDJ010000004">
    <property type="protein sequence ID" value="KAG9451336.1"/>
    <property type="molecule type" value="Genomic_DNA"/>
</dbReference>
<reference evidence="1 2" key="1">
    <citation type="submission" date="2021-07" db="EMBL/GenBank/DDBJ databases">
        <title>The Aristolochia fimbriata genome: insights into angiosperm evolution, floral development and chemical biosynthesis.</title>
        <authorList>
            <person name="Jiao Y."/>
        </authorList>
    </citation>
    <scope>NUCLEOTIDE SEQUENCE [LARGE SCALE GENOMIC DNA]</scope>
    <source>
        <strain evidence="1">IBCAS-2021</strain>
        <tissue evidence="1">Leaf</tissue>
    </source>
</reference>
<comment type="caution">
    <text evidence="1">The sequence shown here is derived from an EMBL/GenBank/DDBJ whole genome shotgun (WGS) entry which is preliminary data.</text>
</comment>
<dbReference type="Proteomes" id="UP000825729">
    <property type="component" value="Unassembled WGS sequence"/>
</dbReference>
<sequence length="195" mass="21820">MIVDFPHVICCFCSYRSAQFHKSHRHSVKRPFEDSNSQITVGVPSSIHGALLTPVNPPFVCFHECSSRCGLQAYSPQDAATLLEKVFLFHTCTPVLFLDFYIGAGHIWRTNQGHGGLGCFLVKHAAPVTEKTRTSNQLGNQYFLDFQTCCFLGTLHSVIHVQRPHVTEPLLESNGVSVKRRKRNFAITIHHSTSA</sequence>
<gene>
    <name evidence="1" type="ORF">H6P81_011301</name>
</gene>
<organism evidence="1 2">
    <name type="scientific">Aristolochia fimbriata</name>
    <name type="common">White veined hardy Dutchman's pipe vine</name>
    <dbReference type="NCBI Taxonomy" id="158543"/>
    <lineage>
        <taxon>Eukaryota</taxon>
        <taxon>Viridiplantae</taxon>
        <taxon>Streptophyta</taxon>
        <taxon>Embryophyta</taxon>
        <taxon>Tracheophyta</taxon>
        <taxon>Spermatophyta</taxon>
        <taxon>Magnoliopsida</taxon>
        <taxon>Magnoliidae</taxon>
        <taxon>Piperales</taxon>
        <taxon>Aristolochiaceae</taxon>
        <taxon>Aristolochia</taxon>
    </lineage>
</organism>
<protein>
    <submittedName>
        <fullName evidence="1">Uncharacterized protein</fullName>
    </submittedName>
</protein>
<evidence type="ECO:0000313" key="1">
    <source>
        <dbReference type="EMBL" id="KAG9451336.1"/>
    </source>
</evidence>
<name>A0AAV7EUL5_ARIFI</name>